<accession>I3XVG2</accession>
<dbReference type="SUPFAM" id="SSF55103">
    <property type="entry name" value="FAD-linked oxidases, C-terminal domain"/>
    <property type="match status" value="1"/>
</dbReference>
<dbReference type="Gene3D" id="3.30.465.10">
    <property type="match status" value="1"/>
</dbReference>
<dbReference type="PROSITE" id="PS00198">
    <property type="entry name" value="4FE4S_FER_1"/>
    <property type="match status" value="2"/>
</dbReference>
<dbReference type="EMBL" id="CP003333">
    <property type="protein sequence ID" value="AFL67936.1"/>
    <property type="molecule type" value="Genomic_DNA"/>
</dbReference>
<dbReference type="PROSITE" id="PS51387">
    <property type="entry name" value="FAD_PCMH"/>
    <property type="match status" value="1"/>
</dbReference>
<dbReference type="InterPro" id="IPR016169">
    <property type="entry name" value="FAD-bd_PCMH_sub2"/>
</dbReference>
<comment type="cofactor">
    <cofactor evidence="1">
        <name>FAD</name>
        <dbReference type="ChEBI" id="CHEBI:57692"/>
    </cofactor>
</comment>
<dbReference type="eggNOG" id="COG0479">
    <property type="taxonomic scope" value="Bacteria"/>
</dbReference>
<dbReference type="InterPro" id="IPR004113">
    <property type="entry name" value="FAD-bd_oxidored_4_C"/>
</dbReference>
<dbReference type="Proteomes" id="UP000006176">
    <property type="component" value="Chromosome"/>
</dbReference>
<dbReference type="Pfam" id="PF02913">
    <property type="entry name" value="FAD-oxidase_C"/>
    <property type="match status" value="1"/>
</dbReference>
<dbReference type="STRING" id="760154.Sulba_0628"/>
<dbReference type="PANTHER" id="PTHR11748">
    <property type="entry name" value="D-LACTATE DEHYDROGENASE"/>
    <property type="match status" value="1"/>
</dbReference>
<feature type="domain" description="4Fe-4S ferredoxin-type" evidence="11">
    <location>
        <begin position="540"/>
        <end position="571"/>
    </location>
</feature>
<keyword evidence="7" id="KW-0560">Oxidoreductase</keyword>
<dbReference type="SUPFAM" id="SSF46548">
    <property type="entry name" value="alpha-helical ferredoxin"/>
    <property type="match status" value="1"/>
</dbReference>
<evidence type="ECO:0000256" key="4">
    <source>
        <dbReference type="ARBA" id="ARBA00022723"/>
    </source>
</evidence>
<proteinExistence type="inferred from homology"/>
<dbReference type="InterPro" id="IPR016171">
    <property type="entry name" value="Vanillyl_alc_oxidase_C-sub2"/>
</dbReference>
<dbReference type="GO" id="GO:0004458">
    <property type="term" value="F:D-lactate dehydrogenase (cytochrome) activity"/>
    <property type="evidence" value="ECO:0007669"/>
    <property type="project" value="UniProtKB-EC"/>
</dbReference>
<evidence type="ECO:0000256" key="2">
    <source>
        <dbReference type="ARBA" id="ARBA00008000"/>
    </source>
</evidence>
<dbReference type="OrthoDB" id="9811557at2"/>
<organism evidence="13 14">
    <name type="scientific">Sulfurospirillum barnesii (strain ATCC 700032 / DSM 10660 / SES-3)</name>
    <dbReference type="NCBI Taxonomy" id="760154"/>
    <lineage>
        <taxon>Bacteria</taxon>
        <taxon>Pseudomonadati</taxon>
        <taxon>Campylobacterota</taxon>
        <taxon>Epsilonproteobacteria</taxon>
        <taxon>Campylobacterales</taxon>
        <taxon>Sulfurospirillaceae</taxon>
        <taxon>Sulfurospirillum</taxon>
    </lineage>
</organism>
<keyword evidence="4" id="KW-0479">Metal-binding</keyword>
<dbReference type="SUPFAM" id="SSF56176">
    <property type="entry name" value="FAD-binding/transporter-associated domain-like"/>
    <property type="match status" value="1"/>
</dbReference>
<reference evidence="13 14" key="1">
    <citation type="submission" date="2012-06" db="EMBL/GenBank/DDBJ databases">
        <title>Complete sequence of Sulfurospirillum barnesii SES-3.</title>
        <authorList>
            <consortium name="US DOE Joint Genome Institute"/>
            <person name="Lucas S."/>
            <person name="Han J."/>
            <person name="Lapidus A."/>
            <person name="Cheng J.-F."/>
            <person name="Goodwin L."/>
            <person name="Pitluck S."/>
            <person name="Peters L."/>
            <person name="Ovchinnikova G."/>
            <person name="Lu M."/>
            <person name="Detter J.C."/>
            <person name="Han C."/>
            <person name="Tapia R."/>
            <person name="Land M."/>
            <person name="Hauser L."/>
            <person name="Kyrpides N."/>
            <person name="Ivanova N."/>
            <person name="Pagani I."/>
            <person name="Stolz J."/>
            <person name="Arkin A."/>
            <person name="Dehal P."/>
            <person name="Oremland R."/>
            <person name="Saltikov C."/>
            <person name="Basu P."/>
            <person name="Hollibaugh J."/>
            <person name="Newman D."/>
            <person name="Stolyar S."/>
            <person name="Hazen T."/>
            <person name="Woyke T."/>
        </authorList>
    </citation>
    <scope>NUCLEOTIDE SEQUENCE [LARGE SCALE GENOMIC DNA]</scope>
    <source>
        <strain evidence="14">ATCC 700032 / DSM 10660 / SES-3</strain>
    </source>
</reference>
<dbReference type="RefSeq" id="WP_014768816.1">
    <property type="nucleotide sequence ID" value="NC_018002.1"/>
</dbReference>
<keyword evidence="14" id="KW-1185">Reference proteome</keyword>
<dbReference type="GO" id="GO:0071949">
    <property type="term" value="F:FAD binding"/>
    <property type="evidence" value="ECO:0007669"/>
    <property type="project" value="InterPro"/>
</dbReference>
<dbReference type="FunFam" id="1.10.45.10:FF:000001">
    <property type="entry name" value="D-lactate dehydrogenase mitochondrial"/>
    <property type="match status" value="1"/>
</dbReference>
<protein>
    <recommendedName>
        <fullName evidence="10">D-lactate dehydrogenase (cytochrome)</fullName>
        <ecNumber evidence="10">1.1.2.4</ecNumber>
    </recommendedName>
</protein>
<dbReference type="Gene3D" id="3.30.43.10">
    <property type="entry name" value="Uridine Diphospho-n-acetylenolpyruvylglucosamine Reductase, domain 2"/>
    <property type="match status" value="1"/>
</dbReference>
<dbReference type="InterPro" id="IPR017900">
    <property type="entry name" value="4Fe4S_Fe_S_CS"/>
</dbReference>
<keyword evidence="5" id="KW-0274">FAD</keyword>
<dbReference type="InterPro" id="IPR036318">
    <property type="entry name" value="FAD-bd_PCMH-like_sf"/>
</dbReference>
<dbReference type="InterPro" id="IPR006094">
    <property type="entry name" value="Oxid_FAD_bind_N"/>
</dbReference>
<dbReference type="Pfam" id="PF02754">
    <property type="entry name" value="CCG"/>
    <property type="match status" value="1"/>
</dbReference>
<dbReference type="Pfam" id="PF01565">
    <property type="entry name" value="FAD_binding_4"/>
    <property type="match status" value="1"/>
</dbReference>
<gene>
    <name evidence="13" type="ordered locus">Sulba_0628</name>
</gene>
<keyword evidence="3" id="KW-0285">Flavoprotein</keyword>
<name>I3XVG2_SULBS</name>
<dbReference type="PANTHER" id="PTHR11748:SF111">
    <property type="entry name" value="D-LACTATE DEHYDROGENASE, MITOCHONDRIAL-RELATED"/>
    <property type="match status" value="1"/>
</dbReference>
<sequence length="946" mass="104527">MNLSGAYLDFHQEILTFIPEKRIFTDPLHTIAYGTDASFYRLVPKIVIWVQSADEVSRILKLSSKLSLPVVFRAAGTSLSGQAITDSILLVTSRDWKGIRVNDDVSSVTLEPSVVGADANIYLLPYGKKIGPDPASIGSAMIGGIAANNASGMCCGTTDNSYKTLQAMKIIFHDGTELDTASTQSVEAFKQSHADLIKRIDALAKRIKDDQALHDKIVRKFKIKNTCGYGLNSLVDFDEPIDIISHLMIGSEGTLGFIKEITFKTVPEYKDKASALMIFKNVKDACDAITIMRTQCRTRMENAELDAAEMMDRAALKSVEEIEGMPAFLKTLSPTATAVLVESRAPSNEILDANIAVILEKIKHIEPEMPLHFTKDVYEYTKYWKIRKGLFTAVGAARKSGTTCIIEDVAYPIESLADGTLELQELFKKYGYDEAIIFGHALDGNLHFVFNQAFDDPSEIKRYERFMDEVAQQVATKYQGSLKAEHGTGRNMAPFVELEWGSDAYELMKEIKQIFDPKGLINPGVIINADPKIHLKNFKSMPITDPVIDKCIECGFCEPVCPSNFLTLTPRQRIVANRHMKTLENQNDTKGFEAFKAQYQYDGVETCATCSLCSLSCPVGIDTGALTKKIRYQQITPSQDKLATMIANNYGTILGVGSFVLSAVKGVNAIIPNSVMNAMSAGVSALSGNKLPRWKASLPGGHTFKDSRKLFGAAEKVVYFSSCLNRTMGNPKPKSGESELDDLVIGILEKAGFEVIFPESLKPLCCGMPFSSKGYKTQGKQKSSELEAALTKASENGKYPILCDMSSCTKTMMEYFSSGLKVYDPIEFIHDILMDRLPIKQINEPIVIHAICSTRKMGLVEKFENIARRCSTKVTLPTEVTCCGFAGDRGFNYPELNHSALRHLKSSIPRDTKLAFSTGKPCEIGLSEESGLDYRSIFYLLERCMH</sequence>
<dbReference type="InterPro" id="IPR016164">
    <property type="entry name" value="FAD-linked_Oxase-like_C"/>
</dbReference>
<dbReference type="PROSITE" id="PS51379">
    <property type="entry name" value="4FE4S_FER_2"/>
    <property type="match status" value="1"/>
</dbReference>
<dbReference type="InterPro" id="IPR004017">
    <property type="entry name" value="Cys_rich_dom"/>
</dbReference>
<dbReference type="HOGENOM" id="CLU_013688_0_0_7"/>
<evidence type="ECO:0000256" key="10">
    <source>
        <dbReference type="ARBA" id="ARBA00038897"/>
    </source>
</evidence>
<feature type="domain" description="FAD-binding PCMH-type" evidence="12">
    <location>
        <begin position="40"/>
        <end position="268"/>
    </location>
</feature>
<keyword evidence="9" id="KW-0411">Iron-sulfur</keyword>
<keyword evidence="8" id="KW-0408">Iron</keyword>
<dbReference type="GO" id="GO:0046872">
    <property type="term" value="F:metal ion binding"/>
    <property type="evidence" value="ECO:0007669"/>
    <property type="project" value="UniProtKB-KW"/>
</dbReference>
<evidence type="ECO:0000256" key="6">
    <source>
        <dbReference type="ARBA" id="ARBA00022946"/>
    </source>
</evidence>
<evidence type="ECO:0000256" key="1">
    <source>
        <dbReference type="ARBA" id="ARBA00001974"/>
    </source>
</evidence>
<evidence type="ECO:0000259" key="11">
    <source>
        <dbReference type="PROSITE" id="PS51379"/>
    </source>
</evidence>
<dbReference type="KEGG" id="sba:Sulba_0628"/>
<evidence type="ECO:0000256" key="8">
    <source>
        <dbReference type="ARBA" id="ARBA00023004"/>
    </source>
</evidence>
<dbReference type="eggNOG" id="COG0277">
    <property type="taxonomic scope" value="Bacteria"/>
</dbReference>
<evidence type="ECO:0000259" key="12">
    <source>
        <dbReference type="PROSITE" id="PS51387"/>
    </source>
</evidence>
<dbReference type="InterPro" id="IPR009051">
    <property type="entry name" value="Helical_ferredxn"/>
</dbReference>
<dbReference type="Pfam" id="PF13183">
    <property type="entry name" value="Fer4_8"/>
    <property type="match status" value="1"/>
</dbReference>
<evidence type="ECO:0000256" key="5">
    <source>
        <dbReference type="ARBA" id="ARBA00022827"/>
    </source>
</evidence>
<dbReference type="InterPro" id="IPR016166">
    <property type="entry name" value="FAD-bd_PCMH"/>
</dbReference>
<evidence type="ECO:0000256" key="7">
    <source>
        <dbReference type="ARBA" id="ARBA00023002"/>
    </source>
</evidence>
<dbReference type="GO" id="GO:0051536">
    <property type="term" value="F:iron-sulfur cluster binding"/>
    <property type="evidence" value="ECO:0007669"/>
    <property type="project" value="UniProtKB-KW"/>
</dbReference>
<dbReference type="Gene3D" id="3.30.70.2740">
    <property type="match status" value="1"/>
</dbReference>
<dbReference type="EC" id="1.1.2.4" evidence="10"/>
<evidence type="ECO:0000256" key="3">
    <source>
        <dbReference type="ARBA" id="ARBA00022630"/>
    </source>
</evidence>
<dbReference type="GO" id="GO:1903457">
    <property type="term" value="P:lactate catabolic process"/>
    <property type="evidence" value="ECO:0007669"/>
    <property type="project" value="TreeGrafter"/>
</dbReference>
<keyword evidence="6" id="KW-0809">Transit peptide</keyword>
<dbReference type="Gene3D" id="1.10.45.10">
    <property type="entry name" value="Vanillyl-alcohol Oxidase, Chain A, domain 4"/>
    <property type="match status" value="1"/>
</dbReference>
<dbReference type="eggNOG" id="COG0247">
    <property type="taxonomic scope" value="Bacteria"/>
</dbReference>
<evidence type="ECO:0000313" key="13">
    <source>
        <dbReference type="EMBL" id="AFL67936.1"/>
    </source>
</evidence>
<evidence type="ECO:0000256" key="9">
    <source>
        <dbReference type="ARBA" id="ARBA00023014"/>
    </source>
</evidence>
<dbReference type="GO" id="GO:0008720">
    <property type="term" value="F:D-lactate dehydrogenase (NAD+) activity"/>
    <property type="evidence" value="ECO:0007669"/>
    <property type="project" value="TreeGrafter"/>
</dbReference>
<dbReference type="AlphaFoldDB" id="I3XVG2"/>
<evidence type="ECO:0000313" key="14">
    <source>
        <dbReference type="Proteomes" id="UP000006176"/>
    </source>
</evidence>
<dbReference type="InterPro" id="IPR016167">
    <property type="entry name" value="FAD-bd_PCMH_sub1"/>
</dbReference>
<dbReference type="PATRIC" id="fig|760154.4.peg.625"/>
<dbReference type="InterPro" id="IPR017896">
    <property type="entry name" value="4Fe4S_Fe-S-bd"/>
</dbReference>
<comment type="similarity">
    <text evidence="2">Belongs to the FAD-binding oxidoreductase/transferase type 4 family.</text>
</comment>
<dbReference type="Gene3D" id="1.10.1060.10">
    <property type="entry name" value="Alpha-helical ferredoxin"/>
    <property type="match status" value="1"/>
</dbReference>